<name>A0A8S4S7Y3_9NEOP</name>
<dbReference type="PANTHER" id="PTHR45774:SF3">
    <property type="entry name" value="BTB (POZ) DOMAIN-CONTAINING 2B-RELATED"/>
    <property type="match status" value="1"/>
</dbReference>
<dbReference type="OrthoDB" id="624345at2759"/>
<evidence type="ECO:0000313" key="2">
    <source>
        <dbReference type="EMBL" id="CAH2243997.1"/>
    </source>
</evidence>
<dbReference type="EMBL" id="CAKXAJ010025788">
    <property type="protein sequence ID" value="CAH2243997.1"/>
    <property type="molecule type" value="Genomic_DNA"/>
</dbReference>
<feature type="domain" description="BTB" evidence="1">
    <location>
        <begin position="1"/>
        <end position="38"/>
    </location>
</feature>
<dbReference type="SUPFAM" id="SSF54695">
    <property type="entry name" value="POZ domain"/>
    <property type="match status" value="1"/>
</dbReference>
<dbReference type="AlphaFoldDB" id="A0A8S4S7Y3"/>
<dbReference type="InterPro" id="IPR011333">
    <property type="entry name" value="SKP1/BTB/POZ_sf"/>
</dbReference>
<accession>A0A8S4S7Y3</accession>
<dbReference type="Proteomes" id="UP000838756">
    <property type="component" value="Unassembled WGS sequence"/>
</dbReference>
<organism evidence="2 3">
    <name type="scientific">Pararge aegeria aegeria</name>
    <dbReference type="NCBI Taxonomy" id="348720"/>
    <lineage>
        <taxon>Eukaryota</taxon>
        <taxon>Metazoa</taxon>
        <taxon>Ecdysozoa</taxon>
        <taxon>Arthropoda</taxon>
        <taxon>Hexapoda</taxon>
        <taxon>Insecta</taxon>
        <taxon>Pterygota</taxon>
        <taxon>Neoptera</taxon>
        <taxon>Endopterygota</taxon>
        <taxon>Lepidoptera</taxon>
        <taxon>Glossata</taxon>
        <taxon>Ditrysia</taxon>
        <taxon>Papilionoidea</taxon>
        <taxon>Nymphalidae</taxon>
        <taxon>Satyrinae</taxon>
        <taxon>Satyrini</taxon>
        <taxon>Parargina</taxon>
        <taxon>Pararge</taxon>
    </lineage>
</organism>
<dbReference type="PROSITE" id="PS50097">
    <property type="entry name" value="BTB"/>
    <property type="match status" value="1"/>
</dbReference>
<dbReference type="PANTHER" id="PTHR45774">
    <property type="entry name" value="BTB/POZ DOMAIN-CONTAINING"/>
    <property type="match status" value="1"/>
</dbReference>
<comment type="caution">
    <text evidence="2">The sequence shown here is derived from an EMBL/GenBank/DDBJ whole genome shotgun (WGS) entry which is preliminary data.</text>
</comment>
<reference evidence="2" key="1">
    <citation type="submission" date="2022-03" db="EMBL/GenBank/DDBJ databases">
        <authorList>
            <person name="Lindestad O."/>
        </authorList>
    </citation>
    <scope>NUCLEOTIDE SEQUENCE</scope>
</reference>
<dbReference type="Pfam" id="PF00651">
    <property type="entry name" value="BTB"/>
    <property type="match status" value="1"/>
</dbReference>
<evidence type="ECO:0000259" key="1">
    <source>
        <dbReference type="PROSITE" id="PS50097"/>
    </source>
</evidence>
<dbReference type="Gene3D" id="3.30.710.10">
    <property type="entry name" value="Potassium Channel Kv1.1, Chain A"/>
    <property type="match status" value="1"/>
</dbReference>
<evidence type="ECO:0000313" key="3">
    <source>
        <dbReference type="Proteomes" id="UP000838756"/>
    </source>
</evidence>
<sequence length="387" mass="45093">MFYGPLSTNDDIIVTDIEPTIFQLLLNYIYTDKVDIDSLEEAYEMLYASRKYMLECLTEICISYIQSNMNIDNVISVLNYPDYIQDNQLVSSALKLFCQHASYLLKENKRYITLTCIQKILNCNEMNIPEKILIKEVFEWTTHFCEQSNLEINFQNRRDVLIKYGLLKKLRLSTLSMADIEEIKACQYNLLINEEIEDLKQVVKSAGKICNRVINTFDTKTIPRNALKLHWCLCHRAPIRSQSPIVIDPVFNSIVHTRVKANKSTFINSLNVQSRVASVFNHCKTNVYFEQFTISVTCESSNKIISTLNFKSDIEYDSNIDVNFFEPLLFRKNLWYDISIMWPKLNSYCLYAVESRDSGYTNGKIKFEFEDLTQNGGSFLRALKFCI</sequence>
<proteinExistence type="predicted"/>
<gene>
    <name evidence="2" type="primary">jg18518</name>
    <name evidence="2" type="ORF">PAEG_LOCUS20015</name>
</gene>
<protein>
    <submittedName>
        <fullName evidence="2">Jg18518 protein</fullName>
    </submittedName>
</protein>
<keyword evidence="3" id="KW-1185">Reference proteome</keyword>
<dbReference type="InterPro" id="IPR000210">
    <property type="entry name" value="BTB/POZ_dom"/>
</dbReference>